<dbReference type="Pfam" id="PF11180">
    <property type="entry name" value="DUF2968"/>
    <property type="match status" value="1"/>
</dbReference>
<evidence type="ECO:0008006" key="5">
    <source>
        <dbReference type="Google" id="ProtNLM"/>
    </source>
</evidence>
<feature type="region of interest" description="Disordered" evidence="2">
    <location>
        <begin position="57"/>
        <end position="82"/>
    </location>
</feature>
<dbReference type="Proteomes" id="UP000571554">
    <property type="component" value="Unassembled WGS sequence"/>
</dbReference>
<accession>A0A7W9WT88</accession>
<evidence type="ECO:0000256" key="1">
    <source>
        <dbReference type="SAM" id="Coils"/>
    </source>
</evidence>
<dbReference type="AlphaFoldDB" id="A0A7W9WT88"/>
<organism evidence="3 4">
    <name type="scientific">Paraburkholderia bannensis</name>
    <dbReference type="NCBI Taxonomy" id="765414"/>
    <lineage>
        <taxon>Bacteria</taxon>
        <taxon>Pseudomonadati</taxon>
        <taxon>Pseudomonadota</taxon>
        <taxon>Betaproteobacteria</taxon>
        <taxon>Burkholderiales</taxon>
        <taxon>Burkholderiaceae</taxon>
        <taxon>Paraburkholderia</taxon>
    </lineage>
</organism>
<dbReference type="RefSeq" id="WP_183728487.1">
    <property type="nucleotide sequence ID" value="NZ_JACHBW010000015.1"/>
</dbReference>
<keyword evidence="4" id="KW-1185">Reference proteome</keyword>
<comment type="caution">
    <text evidence="3">The sequence shown here is derived from an EMBL/GenBank/DDBJ whole genome shotgun (WGS) entry which is preliminary data.</text>
</comment>
<evidence type="ECO:0000313" key="4">
    <source>
        <dbReference type="Proteomes" id="UP000571554"/>
    </source>
</evidence>
<reference evidence="3 4" key="1">
    <citation type="submission" date="2020-08" db="EMBL/GenBank/DDBJ databases">
        <title>Above-ground endophytic microbial communities from plants in different locations in the United States.</title>
        <authorList>
            <person name="Frank C."/>
        </authorList>
    </citation>
    <scope>NUCLEOTIDE SEQUENCE [LARGE SCALE GENOMIC DNA]</scope>
    <source>
        <strain evidence="3 4">WP4_2_2</strain>
    </source>
</reference>
<sequence>MKSFLHRRNAVLSGGASHLVAVDAEPSPDGASAQAGAAGLVSDEALIANPAPASAGAAVHADLPTGSETPDAPDSSTAPRPVSTLHAVPAVPAHLANRPVQLADGASFAALVAADELSTFRVFRSFDYSVTLLFHSRALAYFVAMHQDNTLWHAFRAADLDSASAVFHHLEEQATRLAEGETRLAQLAAQNAMLAKQIEESEAHAERLRVDLQRHAEQEHLVSTRQHQVRRDVAQLEAQRIAAQAQLNKAHRTIHQLSVTSNEGVPHLPGR</sequence>
<evidence type="ECO:0000256" key="2">
    <source>
        <dbReference type="SAM" id="MobiDB-lite"/>
    </source>
</evidence>
<proteinExistence type="predicted"/>
<name>A0A7W9WT88_9BURK</name>
<protein>
    <recommendedName>
        <fullName evidence="5">DUF2968 domain-containing protein</fullName>
    </recommendedName>
</protein>
<keyword evidence="1" id="KW-0175">Coiled coil</keyword>
<dbReference type="EMBL" id="JACHBW010000015">
    <property type="protein sequence ID" value="MBB6105090.1"/>
    <property type="molecule type" value="Genomic_DNA"/>
</dbReference>
<gene>
    <name evidence="3" type="ORF">F4827_004955</name>
</gene>
<dbReference type="InterPro" id="IPR021350">
    <property type="entry name" value="DUF2968"/>
</dbReference>
<feature type="coiled-coil region" evidence="1">
    <location>
        <begin position="170"/>
        <end position="253"/>
    </location>
</feature>
<evidence type="ECO:0000313" key="3">
    <source>
        <dbReference type="EMBL" id="MBB6105090.1"/>
    </source>
</evidence>